<reference evidence="2 3" key="1">
    <citation type="submission" date="2016-10" db="EMBL/GenBank/DDBJ databases">
        <authorList>
            <person name="de Groot N.N."/>
        </authorList>
    </citation>
    <scope>NUCLEOTIDE SEQUENCE [LARGE SCALE GENOMIC DNA]</scope>
    <source>
        <strain evidence="2 3">47C3B</strain>
    </source>
</reference>
<keyword evidence="1" id="KW-0472">Membrane</keyword>
<accession>A0A1G7EQK2</accession>
<proteinExistence type="predicted"/>
<organism evidence="2 3">
    <name type="scientific">Mucilaginibacter pineti</name>
    <dbReference type="NCBI Taxonomy" id="1391627"/>
    <lineage>
        <taxon>Bacteria</taxon>
        <taxon>Pseudomonadati</taxon>
        <taxon>Bacteroidota</taxon>
        <taxon>Sphingobacteriia</taxon>
        <taxon>Sphingobacteriales</taxon>
        <taxon>Sphingobacteriaceae</taxon>
        <taxon>Mucilaginibacter</taxon>
    </lineage>
</organism>
<name>A0A1G7EQK2_9SPHI</name>
<dbReference type="STRING" id="1391627.SAMN05216464_108122"/>
<keyword evidence="1" id="KW-1133">Transmembrane helix</keyword>
<evidence type="ECO:0000313" key="3">
    <source>
        <dbReference type="Proteomes" id="UP000199072"/>
    </source>
</evidence>
<dbReference type="Proteomes" id="UP000199072">
    <property type="component" value="Unassembled WGS sequence"/>
</dbReference>
<evidence type="ECO:0000256" key="1">
    <source>
        <dbReference type="SAM" id="Phobius"/>
    </source>
</evidence>
<feature type="transmembrane region" description="Helical" evidence="1">
    <location>
        <begin position="51"/>
        <end position="71"/>
    </location>
</feature>
<keyword evidence="3" id="KW-1185">Reference proteome</keyword>
<keyword evidence="1" id="KW-0812">Transmembrane</keyword>
<sequence>MKSSVFQKQGILHGYGRLVRRDFPASFVPLSQWSGRETQNTMLSSISWPQYAAAILTLTVLYYVYVLLRYYRPELSGLLKRGLNRADRDPKIIPLHGGSLMGSISPDAEGTDIAGSDELEFAGDEEEPEVAAPAAKVPMKVQTTLEEKAADYDRLREETKELISYAAAAGETKDGLLSLVAIYIDKAEPEYRDSLCAFILAQCMEKFDFEITPADLQESFSEKQSFSQRIGQGMLAVLGFLMLWSTSVFSQDGNAGIAEATNKVKGYFATGCNLMYAIGAVLGLIGATKVYQKWNSGDGDTGKVAASWFGSCIFLVVVATVLQSFFGI</sequence>
<feature type="transmembrane region" description="Helical" evidence="1">
    <location>
        <begin position="308"/>
        <end position="326"/>
    </location>
</feature>
<dbReference type="AlphaFoldDB" id="A0A1G7EQK2"/>
<dbReference type="InterPro" id="IPR025408">
    <property type="entry name" value="DUF4134"/>
</dbReference>
<evidence type="ECO:0000313" key="2">
    <source>
        <dbReference type="EMBL" id="SDE65922.1"/>
    </source>
</evidence>
<protein>
    <submittedName>
        <fullName evidence="2">Uncharacterized protein</fullName>
    </submittedName>
</protein>
<dbReference type="Pfam" id="PF13572">
    <property type="entry name" value="DUF4134"/>
    <property type="match status" value="1"/>
</dbReference>
<gene>
    <name evidence="2" type="ORF">SAMN05216464_108122</name>
</gene>
<feature type="transmembrane region" description="Helical" evidence="1">
    <location>
        <begin position="267"/>
        <end position="287"/>
    </location>
</feature>
<dbReference type="EMBL" id="FNAI01000008">
    <property type="protein sequence ID" value="SDE65922.1"/>
    <property type="molecule type" value="Genomic_DNA"/>
</dbReference>